<evidence type="ECO:0000256" key="2">
    <source>
        <dbReference type="ARBA" id="ARBA00022741"/>
    </source>
</evidence>
<accession>A0ABR1TDL1</accession>
<comment type="similarity">
    <text evidence="1">Belongs to the DNA2/NAM7 helicase family.</text>
</comment>
<dbReference type="InterPro" id="IPR027417">
    <property type="entry name" value="P-loop_NTPase"/>
</dbReference>
<evidence type="ECO:0000256" key="4">
    <source>
        <dbReference type="ARBA" id="ARBA00022806"/>
    </source>
</evidence>
<proteinExistence type="inferred from homology"/>
<dbReference type="Pfam" id="PF13086">
    <property type="entry name" value="AAA_11"/>
    <property type="match status" value="1"/>
</dbReference>
<dbReference type="PANTHER" id="PTHR43788">
    <property type="entry name" value="DNA2/NAM7 HELICASE FAMILY MEMBER"/>
    <property type="match status" value="1"/>
</dbReference>
<comment type="caution">
    <text evidence="8">The sequence shown here is derived from an EMBL/GenBank/DDBJ whole genome shotgun (WGS) entry which is preliminary data.</text>
</comment>
<evidence type="ECO:0000259" key="7">
    <source>
        <dbReference type="Pfam" id="PF13087"/>
    </source>
</evidence>
<protein>
    <submittedName>
        <fullName evidence="8">Uncharacterized protein</fullName>
    </submittedName>
</protein>
<dbReference type="InterPro" id="IPR047187">
    <property type="entry name" value="SF1_C_Upf1"/>
</dbReference>
<keyword evidence="4" id="KW-0347">Helicase</keyword>
<name>A0ABR1TDL1_9PEZI</name>
<gene>
    <name evidence="8" type="ORF">PG994_012702</name>
</gene>
<dbReference type="SUPFAM" id="SSF52540">
    <property type="entry name" value="P-loop containing nucleoside triphosphate hydrolases"/>
    <property type="match status" value="1"/>
</dbReference>
<keyword evidence="5" id="KW-0067">ATP-binding</keyword>
<dbReference type="RefSeq" id="XP_066710259.1">
    <property type="nucleotide sequence ID" value="XM_066864111.1"/>
</dbReference>
<evidence type="ECO:0000256" key="5">
    <source>
        <dbReference type="ARBA" id="ARBA00022840"/>
    </source>
</evidence>
<keyword evidence="2" id="KW-0547">Nucleotide-binding</keyword>
<dbReference type="PANTHER" id="PTHR43788:SF8">
    <property type="entry name" value="DNA-BINDING PROTEIN SMUBP-2"/>
    <property type="match status" value="1"/>
</dbReference>
<dbReference type="EMBL" id="JAQQWL010000012">
    <property type="protein sequence ID" value="KAK8043864.1"/>
    <property type="molecule type" value="Genomic_DNA"/>
</dbReference>
<dbReference type="CDD" id="cd18808">
    <property type="entry name" value="SF1_C_Upf1"/>
    <property type="match status" value="1"/>
</dbReference>
<feature type="domain" description="DNA2/NAM7 helicase-like C-terminal" evidence="7">
    <location>
        <begin position="616"/>
        <end position="838"/>
    </location>
</feature>
<dbReference type="Pfam" id="PF13087">
    <property type="entry name" value="AAA_12"/>
    <property type="match status" value="1"/>
</dbReference>
<reference evidence="8 9" key="1">
    <citation type="submission" date="2023-01" db="EMBL/GenBank/DDBJ databases">
        <title>Analysis of 21 Apiospora genomes using comparative genomics revels a genus with tremendous synthesis potential of carbohydrate active enzymes and secondary metabolites.</title>
        <authorList>
            <person name="Sorensen T."/>
        </authorList>
    </citation>
    <scope>NUCLEOTIDE SEQUENCE [LARGE SCALE GENOMIC DNA]</scope>
    <source>
        <strain evidence="8 9">CBS 135458</strain>
    </source>
</reference>
<keyword evidence="9" id="KW-1185">Reference proteome</keyword>
<evidence type="ECO:0000313" key="9">
    <source>
        <dbReference type="Proteomes" id="UP001480595"/>
    </source>
</evidence>
<evidence type="ECO:0000259" key="6">
    <source>
        <dbReference type="Pfam" id="PF13086"/>
    </source>
</evidence>
<dbReference type="InterPro" id="IPR050534">
    <property type="entry name" value="Coronavir_polyprotein_1ab"/>
</dbReference>
<organism evidence="8 9">
    <name type="scientific">Apiospora phragmitis</name>
    <dbReference type="NCBI Taxonomy" id="2905665"/>
    <lineage>
        <taxon>Eukaryota</taxon>
        <taxon>Fungi</taxon>
        <taxon>Dikarya</taxon>
        <taxon>Ascomycota</taxon>
        <taxon>Pezizomycotina</taxon>
        <taxon>Sordariomycetes</taxon>
        <taxon>Xylariomycetidae</taxon>
        <taxon>Amphisphaeriales</taxon>
        <taxon>Apiosporaceae</taxon>
        <taxon>Apiospora</taxon>
    </lineage>
</organism>
<dbReference type="Gene3D" id="3.40.50.300">
    <property type="entry name" value="P-loop containing nucleotide triphosphate hydrolases"/>
    <property type="match status" value="2"/>
</dbReference>
<dbReference type="InterPro" id="IPR041679">
    <property type="entry name" value="DNA2/NAM7-like_C"/>
</dbReference>
<feature type="domain" description="DNA2/NAM7 helicase helicase" evidence="6">
    <location>
        <begin position="313"/>
        <end position="599"/>
    </location>
</feature>
<dbReference type="Proteomes" id="UP001480595">
    <property type="component" value="Unassembled WGS sequence"/>
</dbReference>
<sequence length="901" mass="101605">MTLYSSFKNGDYSEVFQAFNMRSWGEDDDDDFVFPLHQLIPPWTGKSKDPFTAKNSFSSVDEYSATIGLGAKVIQTINELEEGFEFKTVLRVLKQEDGGLVAIVEIPEKTRKKMAKCRSDPLSPGARGFVCLRYSAKGVDTAQSEPTNVVVRLSMEFIEPFPASPPGFLTAKLQARQKRERRSEFDFSLGKDEDEPDLERITVMESKPRRLLSSLESQESMAFVLNTIPHVVVPCNLSGTESMTYILEQAGTPGYVDTVIRHSEFCYVFEAWTCLCRQRRSLKFLSAPAPPVPRVDIYDGLADKTLVDSYCLQLNPSQRVALQLGRSAPAGFVIANGGPGTGKTHFIIQAVKPFFLDAKSHRLLLTSAGNRGVDSIAHQLNEWLQSLDESARGESYIVRLHSIKTETTIFLRDAEVAKRKALVERARKAAQKSQQQTTPKMPNRAIADHYQTYGSGKLNEVGDDRVQNMSLAVGTKMKQNMSQYPDLQALYEDYAGGKITLREKLKEFHRRVRVHLIETLSKAMAVCATVAGVGDDAVKMSFGFYNAVGKVNYPKCDLIVVDEAARVAEYQWWPLLGFYDNSTNFIGKIMVGDFKQMGPASSKEEERSPFEAQMGLSLQERLQNRGLPSRSFDVQYRAVPEVATIYNNACYGGLLKSDERTYVEARPLARAIVEHNEIAYGREHSIVFFDVAGAEEEVQITKIYDKRPNGRPGRRSGDDPTEIRRPKWCNEYIFTITSILEGLINAGIGGGQHPASIAVLTPYKLEYNRLRHLKTKMTRVYPQAADIIVETVDKVQGREYDVVIVDPVMVSKPGFLDLRRLNVMFSRARCGLYVVGCMDKWKRLFYRIADRGGYDCPLECFAKQLYPYSVRYPMAEDEDCPESNEFYDPKEFEKVSGRQKK</sequence>
<dbReference type="InterPro" id="IPR041677">
    <property type="entry name" value="DNA2/NAM7_AAA_11"/>
</dbReference>
<evidence type="ECO:0000313" key="8">
    <source>
        <dbReference type="EMBL" id="KAK8043864.1"/>
    </source>
</evidence>
<keyword evidence="3" id="KW-0378">Hydrolase</keyword>
<dbReference type="GeneID" id="92097174"/>
<evidence type="ECO:0000256" key="1">
    <source>
        <dbReference type="ARBA" id="ARBA00007913"/>
    </source>
</evidence>
<evidence type="ECO:0000256" key="3">
    <source>
        <dbReference type="ARBA" id="ARBA00022801"/>
    </source>
</evidence>